<feature type="domain" description="NAD(P)-binding" evidence="1">
    <location>
        <begin position="7"/>
        <end position="133"/>
    </location>
</feature>
<dbReference type="EMBL" id="SODV01000001">
    <property type="protein sequence ID" value="TDX00360.1"/>
    <property type="molecule type" value="Genomic_DNA"/>
</dbReference>
<evidence type="ECO:0000313" key="3">
    <source>
        <dbReference type="Proteomes" id="UP000294498"/>
    </source>
</evidence>
<dbReference type="RefSeq" id="WP_162852499.1">
    <property type="nucleotide sequence ID" value="NZ_SODV01000001.1"/>
</dbReference>
<dbReference type="PANTHER" id="PTHR43162">
    <property type="match status" value="1"/>
</dbReference>
<protein>
    <submittedName>
        <fullName evidence="2">Uncharacterized protein YbjT (DUF2867 family)</fullName>
    </submittedName>
</protein>
<dbReference type="Gene3D" id="3.90.25.10">
    <property type="entry name" value="UDP-galactose 4-epimerase, domain 1"/>
    <property type="match status" value="1"/>
</dbReference>
<name>A0A4R8DQD9_9BACT</name>
<dbReference type="Proteomes" id="UP000294498">
    <property type="component" value="Unassembled WGS sequence"/>
</dbReference>
<proteinExistence type="predicted"/>
<dbReference type="SUPFAM" id="SSF51735">
    <property type="entry name" value="NAD(P)-binding Rossmann-fold domains"/>
    <property type="match status" value="1"/>
</dbReference>
<dbReference type="InterPro" id="IPR036291">
    <property type="entry name" value="NAD(P)-bd_dom_sf"/>
</dbReference>
<comment type="caution">
    <text evidence="2">The sequence shown here is derived from an EMBL/GenBank/DDBJ whole genome shotgun (WGS) entry which is preliminary data.</text>
</comment>
<organism evidence="2 3">
    <name type="scientific">Dinghuibacter silviterrae</name>
    <dbReference type="NCBI Taxonomy" id="1539049"/>
    <lineage>
        <taxon>Bacteria</taxon>
        <taxon>Pseudomonadati</taxon>
        <taxon>Bacteroidota</taxon>
        <taxon>Chitinophagia</taxon>
        <taxon>Chitinophagales</taxon>
        <taxon>Chitinophagaceae</taxon>
        <taxon>Dinghuibacter</taxon>
    </lineage>
</organism>
<dbReference type="AlphaFoldDB" id="A0A4R8DQD9"/>
<sequence>MHMTITGSLGNIGRELAARLIAKGHQVTVISHDPNRAEAIRTIGAQPAIGSVEDADFLTRAFTGADAVYLMIPPRFDATNTRVYMTTVAGAYANALTQAGVRYAVNLSSVGAHLPDGPGPTGTNYHIEAMLDALADVHVLHLRPGLFYTNFYGSIPVIRHQHVLGNNFDAAVPMLLTDPRDIAEEAARAMDILDFKGKSARYVVSDEKDGGEVAALLGQAIGQTGLPWIQLSDKDLLGGLVAGGFSPDAASVYVVGIGAGLREGVLFEDYRRQPKTTTDRIRFEAFAREFGEVYRNS</sequence>
<accession>A0A4R8DQD9</accession>
<reference evidence="2 3" key="1">
    <citation type="submission" date="2019-03" db="EMBL/GenBank/DDBJ databases">
        <title>Genomic Encyclopedia of Type Strains, Phase IV (KMG-IV): sequencing the most valuable type-strain genomes for metagenomic binning, comparative biology and taxonomic classification.</title>
        <authorList>
            <person name="Goeker M."/>
        </authorList>
    </citation>
    <scope>NUCLEOTIDE SEQUENCE [LARGE SCALE GENOMIC DNA]</scope>
    <source>
        <strain evidence="2 3">DSM 100059</strain>
    </source>
</reference>
<keyword evidence="3" id="KW-1185">Reference proteome</keyword>
<evidence type="ECO:0000259" key="1">
    <source>
        <dbReference type="Pfam" id="PF13460"/>
    </source>
</evidence>
<dbReference type="Pfam" id="PF13460">
    <property type="entry name" value="NAD_binding_10"/>
    <property type="match status" value="1"/>
</dbReference>
<dbReference type="Gene3D" id="3.40.50.720">
    <property type="entry name" value="NAD(P)-binding Rossmann-like Domain"/>
    <property type="match status" value="1"/>
</dbReference>
<dbReference type="PANTHER" id="PTHR43162:SF1">
    <property type="entry name" value="PRESTALK A DIFFERENTIATION PROTEIN A"/>
    <property type="match status" value="1"/>
</dbReference>
<evidence type="ECO:0000313" key="2">
    <source>
        <dbReference type="EMBL" id="TDX00360.1"/>
    </source>
</evidence>
<dbReference type="InterPro" id="IPR051604">
    <property type="entry name" value="Ergot_Alk_Oxidoreductase"/>
</dbReference>
<gene>
    <name evidence="2" type="ORF">EDB95_1382</name>
</gene>
<dbReference type="InterPro" id="IPR016040">
    <property type="entry name" value="NAD(P)-bd_dom"/>
</dbReference>